<dbReference type="Proteomes" id="UP000266292">
    <property type="component" value="Chromosome"/>
</dbReference>
<name>A0A1X9YSI3_9BACT</name>
<dbReference type="InterPro" id="IPR029044">
    <property type="entry name" value="Nucleotide-diphossugar_trans"/>
</dbReference>
<dbReference type="OrthoDB" id="9779263at2"/>
<gene>
    <name evidence="2" type="ORF">CA264_10490</name>
</gene>
<keyword evidence="3" id="KW-1185">Reference proteome</keyword>
<dbReference type="PANTHER" id="PTHR43777:SF1">
    <property type="entry name" value="MOLYBDENUM COFACTOR CYTIDYLYLTRANSFERASE"/>
    <property type="match status" value="1"/>
</dbReference>
<reference evidence="3" key="1">
    <citation type="submission" date="2017-05" db="EMBL/GenBank/DDBJ databases">
        <authorList>
            <person name="Ray J."/>
            <person name="Price M."/>
            <person name="Deutschbauer A."/>
        </authorList>
    </citation>
    <scope>NUCLEOTIDE SEQUENCE [LARGE SCALE GENOMIC DNA]</scope>
    <source>
        <strain evidence="3">DSM 19842</strain>
    </source>
</reference>
<dbReference type="GO" id="GO:0016779">
    <property type="term" value="F:nucleotidyltransferase activity"/>
    <property type="evidence" value="ECO:0007669"/>
    <property type="project" value="UniProtKB-ARBA"/>
</dbReference>
<proteinExistence type="predicted"/>
<accession>A0A1X9YSI3</accession>
<sequence>MTGLVLLAAGASTRLGEPKQQLPYQGQTLLQRAVRAAVESVCVPVVVVVGANAPSLLPYLSDSQVHTVQNQHWEEGMASSVRCGLEYLLRKAPTLSACVFMVCDQPYTTATVLDALVQAQQEGKIVASAYSGVLGTPVLFHKRFFRVLLALQGQQGARKIVQQYQQEVIAIPFAKGAVDIDTAADYTALLAPEV</sequence>
<dbReference type="Pfam" id="PF12804">
    <property type="entry name" value="NTP_transf_3"/>
    <property type="match status" value="1"/>
</dbReference>
<feature type="domain" description="MobA-like NTP transferase" evidence="1">
    <location>
        <begin position="5"/>
        <end position="165"/>
    </location>
</feature>
<dbReference type="RefSeq" id="WP_025606973.1">
    <property type="nucleotide sequence ID" value="NZ_CP021235.1"/>
</dbReference>
<dbReference type="STRING" id="709015.GCA_000472485_02117"/>
<dbReference type="PANTHER" id="PTHR43777">
    <property type="entry name" value="MOLYBDENUM COFACTOR CYTIDYLYLTRANSFERASE"/>
    <property type="match status" value="1"/>
</dbReference>
<dbReference type="KEGG" id="pact:CA264_10490"/>
<evidence type="ECO:0000313" key="2">
    <source>
        <dbReference type="EMBL" id="ARS35835.1"/>
    </source>
</evidence>
<dbReference type="Gene3D" id="3.90.550.10">
    <property type="entry name" value="Spore Coat Polysaccharide Biosynthesis Protein SpsA, Chain A"/>
    <property type="match status" value="1"/>
</dbReference>
<evidence type="ECO:0000259" key="1">
    <source>
        <dbReference type="Pfam" id="PF12804"/>
    </source>
</evidence>
<dbReference type="InterPro" id="IPR025877">
    <property type="entry name" value="MobA-like_NTP_Trfase"/>
</dbReference>
<organism evidence="2 3">
    <name type="scientific">Pontibacter actiniarum</name>
    <dbReference type="NCBI Taxonomy" id="323450"/>
    <lineage>
        <taxon>Bacteria</taxon>
        <taxon>Pseudomonadati</taxon>
        <taxon>Bacteroidota</taxon>
        <taxon>Cytophagia</taxon>
        <taxon>Cytophagales</taxon>
        <taxon>Hymenobacteraceae</taxon>
        <taxon>Pontibacter</taxon>
    </lineage>
</organism>
<dbReference type="AlphaFoldDB" id="A0A1X9YSI3"/>
<dbReference type="CDD" id="cd04182">
    <property type="entry name" value="GT_2_like_f"/>
    <property type="match status" value="1"/>
</dbReference>
<dbReference type="SUPFAM" id="SSF53448">
    <property type="entry name" value="Nucleotide-diphospho-sugar transferases"/>
    <property type="match status" value="1"/>
</dbReference>
<evidence type="ECO:0000313" key="3">
    <source>
        <dbReference type="Proteomes" id="UP000266292"/>
    </source>
</evidence>
<protein>
    <submittedName>
        <fullName evidence="2">MobA-like protein</fullName>
    </submittedName>
</protein>
<dbReference type="EMBL" id="CP021235">
    <property type="protein sequence ID" value="ARS35835.1"/>
    <property type="molecule type" value="Genomic_DNA"/>
</dbReference>